<dbReference type="GO" id="GO:0003676">
    <property type="term" value="F:nucleic acid binding"/>
    <property type="evidence" value="ECO:0007669"/>
    <property type="project" value="InterPro"/>
</dbReference>
<dbReference type="EMBL" id="LXQA010297094">
    <property type="protein sequence ID" value="MCI41850.1"/>
    <property type="molecule type" value="Genomic_DNA"/>
</dbReference>
<proteinExistence type="predicted"/>
<organism evidence="2 3">
    <name type="scientific">Trifolium medium</name>
    <dbReference type="NCBI Taxonomy" id="97028"/>
    <lineage>
        <taxon>Eukaryota</taxon>
        <taxon>Viridiplantae</taxon>
        <taxon>Streptophyta</taxon>
        <taxon>Embryophyta</taxon>
        <taxon>Tracheophyta</taxon>
        <taxon>Spermatophyta</taxon>
        <taxon>Magnoliopsida</taxon>
        <taxon>eudicotyledons</taxon>
        <taxon>Gunneridae</taxon>
        <taxon>Pentapetalae</taxon>
        <taxon>rosids</taxon>
        <taxon>fabids</taxon>
        <taxon>Fabales</taxon>
        <taxon>Fabaceae</taxon>
        <taxon>Papilionoideae</taxon>
        <taxon>50 kb inversion clade</taxon>
        <taxon>NPAAA clade</taxon>
        <taxon>Hologalegina</taxon>
        <taxon>IRL clade</taxon>
        <taxon>Trifolieae</taxon>
        <taxon>Trifolium</taxon>
    </lineage>
</organism>
<keyword evidence="3" id="KW-1185">Reference proteome</keyword>
<dbReference type="AlphaFoldDB" id="A0A392S1F9"/>
<name>A0A392S1F9_9FABA</name>
<reference evidence="2 3" key="1">
    <citation type="journal article" date="2018" name="Front. Plant Sci.">
        <title>Red Clover (Trifolium pratense) and Zigzag Clover (T. medium) - A Picture of Genomic Similarities and Differences.</title>
        <authorList>
            <person name="Dluhosova J."/>
            <person name="Istvanek J."/>
            <person name="Nedelnik J."/>
            <person name="Repkova J."/>
        </authorList>
    </citation>
    <scope>NUCLEOTIDE SEQUENCE [LARGE SCALE GENOMIC DNA]</scope>
    <source>
        <strain evidence="3">cv. 10/8</strain>
        <tissue evidence="2">Leaf</tissue>
    </source>
</reference>
<dbReference type="GO" id="GO:0004523">
    <property type="term" value="F:RNA-DNA hybrid ribonuclease activity"/>
    <property type="evidence" value="ECO:0007669"/>
    <property type="project" value="InterPro"/>
</dbReference>
<evidence type="ECO:0000313" key="3">
    <source>
        <dbReference type="Proteomes" id="UP000265520"/>
    </source>
</evidence>
<protein>
    <recommendedName>
        <fullName evidence="1">RNase H type-1 domain-containing protein</fullName>
    </recommendedName>
</protein>
<sequence>MDNGYSCVNFESDCQVVVNAILGNGIYENELGTLVSQCRSLLSTNASFNLAFIH</sequence>
<evidence type="ECO:0000259" key="1">
    <source>
        <dbReference type="Pfam" id="PF13456"/>
    </source>
</evidence>
<comment type="caution">
    <text evidence="2">The sequence shown here is derived from an EMBL/GenBank/DDBJ whole genome shotgun (WGS) entry which is preliminary data.</text>
</comment>
<dbReference type="Proteomes" id="UP000265520">
    <property type="component" value="Unassembled WGS sequence"/>
</dbReference>
<dbReference type="Pfam" id="PF13456">
    <property type="entry name" value="RVT_3"/>
    <property type="match status" value="1"/>
</dbReference>
<feature type="domain" description="RNase H type-1" evidence="1">
    <location>
        <begin position="2"/>
        <end position="53"/>
    </location>
</feature>
<dbReference type="InterPro" id="IPR002156">
    <property type="entry name" value="RNaseH_domain"/>
</dbReference>
<accession>A0A392S1F9</accession>
<evidence type="ECO:0000313" key="2">
    <source>
        <dbReference type="EMBL" id="MCI41850.1"/>
    </source>
</evidence>
<feature type="non-terminal residue" evidence="2">
    <location>
        <position position="54"/>
    </location>
</feature>